<dbReference type="AlphaFoldDB" id="A0A5C5WUJ8"/>
<protein>
    <submittedName>
        <fullName evidence="2">Uncharacterized protein</fullName>
    </submittedName>
</protein>
<keyword evidence="1" id="KW-0812">Transmembrane</keyword>
<gene>
    <name evidence="2" type="ORF">Pla22_13040</name>
</gene>
<evidence type="ECO:0000256" key="1">
    <source>
        <dbReference type="SAM" id="Phobius"/>
    </source>
</evidence>
<name>A0A5C5WUJ8_9BACT</name>
<accession>A0A5C5WUJ8</accession>
<dbReference type="Proteomes" id="UP000316598">
    <property type="component" value="Unassembled WGS sequence"/>
</dbReference>
<dbReference type="EMBL" id="SJPI01000001">
    <property type="protein sequence ID" value="TWT53673.1"/>
    <property type="molecule type" value="Genomic_DNA"/>
</dbReference>
<keyword evidence="1" id="KW-1133">Transmembrane helix</keyword>
<sequence>MINSQCSNARGNLLNVRRIRRVTSQLRERFASGMVLFMVIISGAMVPTVSRGQSVR</sequence>
<evidence type="ECO:0000313" key="3">
    <source>
        <dbReference type="Proteomes" id="UP000316598"/>
    </source>
</evidence>
<reference evidence="2 3" key="1">
    <citation type="submission" date="2019-02" db="EMBL/GenBank/DDBJ databases">
        <title>Deep-cultivation of Planctomycetes and their phenomic and genomic characterization uncovers novel biology.</title>
        <authorList>
            <person name="Wiegand S."/>
            <person name="Jogler M."/>
            <person name="Boedeker C."/>
            <person name="Pinto D."/>
            <person name="Vollmers J."/>
            <person name="Rivas-Marin E."/>
            <person name="Kohn T."/>
            <person name="Peeters S.H."/>
            <person name="Heuer A."/>
            <person name="Rast P."/>
            <person name="Oberbeckmann S."/>
            <person name="Bunk B."/>
            <person name="Jeske O."/>
            <person name="Meyerdierks A."/>
            <person name="Storesund J.E."/>
            <person name="Kallscheuer N."/>
            <person name="Luecker S."/>
            <person name="Lage O.M."/>
            <person name="Pohl T."/>
            <person name="Merkel B.J."/>
            <person name="Hornburger P."/>
            <person name="Mueller R.-W."/>
            <person name="Bruemmer F."/>
            <person name="Labrenz M."/>
            <person name="Spormann A.M."/>
            <person name="Op Den Camp H."/>
            <person name="Overmann J."/>
            <person name="Amann R."/>
            <person name="Jetten M.S.M."/>
            <person name="Mascher T."/>
            <person name="Medema M.H."/>
            <person name="Devos D.P."/>
            <person name="Kaster A.-K."/>
            <person name="Ovreas L."/>
            <person name="Rohde M."/>
            <person name="Galperin M.Y."/>
            <person name="Jogler C."/>
        </authorList>
    </citation>
    <scope>NUCLEOTIDE SEQUENCE [LARGE SCALE GENOMIC DNA]</scope>
    <source>
        <strain evidence="2 3">Pla22</strain>
    </source>
</reference>
<keyword evidence="3" id="KW-1185">Reference proteome</keyword>
<feature type="transmembrane region" description="Helical" evidence="1">
    <location>
        <begin position="30"/>
        <end position="50"/>
    </location>
</feature>
<keyword evidence="1" id="KW-0472">Membrane</keyword>
<evidence type="ECO:0000313" key="2">
    <source>
        <dbReference type="EMBL" id="TWT53673.1"/>
    </source>
</evidence>
<comment type="caution">
    <text evidence="2">The sequence shown here is derived from an EMBL/GenBank/DDBJ whole genome shotgun (WGS) entry which is preliminary data.</text>
</comment>
<proteinExistence type="predicted"/>
<organism evidence="2 3">
    <name type="scientific">Rubripirellula amarantea</name>
    <dbReference type="NCBI Taxonomy" id="2527999"/>
    <lineage>
        <taxon>Bacteria</taxon>
        <taxon>Pseudomonadati</taxon>
        <taxon>Planctomycetota</taxon>
        <taxon>Planctomycetia</taxon>
        <taxon>Pirellulales</taxon>
        <taxon>Pirellulaceae</taxon>
        <taxon>Rubripirellula</taxon>
    </lineage>
</organism>